<dbReference type="EMBL" id="OIVN01006262">
    <property type="protein sequence ID" value="SPD29190.1"/>
    <property type="molecule type" value="Genomic_DNA"/>
</dbReference>
<sequence>MPVEKIKIKSVSKEVEALYYSPKTKKETTEQVEHLSVFHNKGCKPQSYWWFVSGSVWVCSCTRRDLQQQRVFGRRWPWEFFPSRADLDYPPNDLGIDLSKLLLRSPFGTAWLSLPWSIRSIRPTVCSGWTSADVVVLAIYRMISKI</sequence>
<protein>
    <submittedName>
        <fullName evidence="1">Uncharacterized protein</fullName>
    </submittedName>
</protein>
<gene>
    <name evidence="1" type="ORF">FSB_LOCUS57072</name>
</gene>
<evidence type="ECO:0000313" key="1">
    <source>
        <dbReference type="EMBL" id="SPD29190.1"/>
    </source>
</evidence>
<reference evidence="1" key="1">
    <citation type="submission" date="2018-02" db="EMBL/GenBank/DDBJ databases">
        <authorList>
            <person name="Cohen D.B."/>
            <person name="Kent A.D."/>
        </authorList>
    </citation>
    <scope>NUCLEOTIDE SEQUENCE</scope>
</reference>
<dbReference type="AlphaFoldDB" id="A0A2N9IY55"/>
<proteinExistence type="predicted"/>
<accession>A0A2N9IY55</accession>
<name>A0A2N9IY55_FAGSY</name>
<organism evidence="1">
    <name type="scientific">Fagus sylvatica</name>
    <name type="common">Beechnut</name>
    <dbReference type="NCBI Taxonomy" id="28930"/>
    <lineage>
        <taxon>Eukaryota</taxon>
        <taxon>Viridiplantae</taxon>
        <taxon>Streptophyta</taxon>
        <taxon>Embryophyta</taxon>
        <taxon>Tracheophyta</taxon>
        <taxon>Spermatophyta</taxon>
        <taxon>Magnoliopsida</taxon>
        <taxon>eudicotyledons</taxon>
        <taxon>Gunneridae</taxon>
        <taxon>Pentapetalae</taxon>
        <taxon>rosids</taxon>
        <taxon>fabids</taxon>
        <taxon>Fagales</taxon>
        <taxon>Fagaceae</taxon>
        <taxon>Fagus</taxon>
    </lineage>
</organism>